<sequence length="68" mass="7733">MTASMSPRRGLHSIMFPPPASIIFFILHCTLSTYFRHFSGVSAFQYALMQTSSSAKVRTFCPLELRFI</sequence>
<protein>
    <submittedName>
        <fullName evidence="1">Uncharacterized protein</fullName>
    </submittedName>
</protein>
<gene>
    <name evidence="1" type="primary">Acey_s0023.g784</name>
    <name evidence="1" type="ORF">Y032_0023g784</name>
</gene>
<comment type="caution">
    <text evidence="1">The sequence shown here is derived from an EMBL/GenBank/DDBJ whole genome shotgun (WGS) entry which is preliminary data.</text>
</comment>
<keyword evidence="2" id="KW-1185">Reference proteome</keyword>
<evidence type="ECO:0000313" key="2">
    <source>
        <dbReference type="Proteomes" id="UP000024635"/>
    </source>
</evidence>
<proteinExistence type="predicted"/>
<name>A0A016UWX1_9BILA</name>
<dbReference type="EMBL" id="JARK01001359">
    <property type="protein sequence ID" value="EYC19924.1"/>
    <property type="molecule type" value="Genomic_DNA"/>
</dbReference>
<reference evidence="2" key="1">
    <citation type="journal article" date="2015" name="Nat. Genet.">
        <title>The genome and transcriptome of the zoonotic hookworm Ancylostoma ceylanicum identify infection-specific gene families.</title>
        <authorList>
            <person name="Schwarz E.M."/>
            <person name="Hu Y."/>
            <person name="Antoshechkin I."/>
            <person name="Miller M.M."/>
            <person name="Sternberg P.W."/>
            <person name="Aroian R.V."/>
        </authorList>
    </citation>
    <scope>NUCLEOTIDE SEQUENCE</scope>
    <source>
        <strain evidence="2">HY135</strain>
    </source>
</reference>
<organism evidence="1 2">
    <name type="scientific">Ancylostoma ceylanicum</name>
    <dbReference type="NCBI Taxonomy" id="53326"/>
    <lineage>
        <taxon>Eukaryota</taxon>
        <taxon>Metazoa</taxon>
        <taxon>Ecdysozoa</taxon>
        <taxon>Nematoda</taxon>
        <taxon>Chromadorea</taxon>
        <taxon>Rhabditida</taxon>
        <taxon>Rhabditina</taxon>
        <taxon>Rhabditomorpha</taxon>
        <taxon>Strongyloidea</taxon>
        <taxon>Ancylostomatidae</taxon>
        <taxon>Ancylostomatinae</taxon>
        <taxon>Ancylostoma</taxon>
    </lineage>
</organism>
<accession>A0A016UWX1</accession>
<dbReference type="Proteomes" id="UP000024635">
    <property type="component" value="Unassembled WGS sequence"/>
</dbReference>
<dbReference type="AlphaFoldDB" id="A0A016UWX1"/>
<evidence type="ECO:0000313" key="1">
    <source>
        <dbReference type="EMBL" id="EYC19924.1"/>
    </source>
</evidence>